<feature type="transmembrane region" description="Helical" evidence="1">
    <location>
        <begin position="192"/>
        <end position="211"/>
    </location>
</feature>
<feature type="transmembrane region" description="Helical" evidence="1">
    <location>
        <begin position="55"/>
        <end position="78"/>
    </location>
</feature>
<protein>
    <submittedName>
        <fullName evidence="2">Transcriptional regulatory protein SEF1</fullName>
    </submittedName>
</protein>
<reference evidence="2" key="1">
    <citation type="submission" date="2019-10" db="EMBL/GenBank/DDBJ databases">
        <authorList>
            <person name="Nor Muhammad N."/>
        </authorList>
    </citation>
    <scope>NUCLEOTIDE SEQUENCE</scope>
</reference>
<proteinExistence type="predicted"/>
<gene>
    <name evidence="2" type="primary">Q59UY7</name>
</gene>
<feature type="transmembrane region" description="Helical" evidence="1">
    <location>
        <begin position="21"/>
        <end position="43"/>
    </location>
</feature>
<sequence>MFENVSDGGLIPPAEDHTMDMFVPHLLFGYACILSMFLLLAYYDSSQMPELAVLTHISEVMCALSVGFALSILAVRVCALYKNKYLSLVMQLMALAWWSITLFNMQDIAQRGVPRSHIVSHAAMAIMVAAIPTSTLLLTLFYVLVVAKHEHNFRVRDCLWMLWNVDVPELALISIITVPCTVFFILDVFDSATYHLALDFAAFMTTTITAARIYRKMLRRLDACPVNLCPIEAYRWLKQSALFMAGKVGLKPKPHLIASNQAHPSGGIPPLGSQRASQSVTLSMLSARQRQANNRVCVPAHSRSTYAHSSLYDSQAS</sequence>
<keyword evidence="1" id="KW-0812">Transmembrane</keyword>
<organism evidence="2">
    <name type="scientific">Ganoderma boninense</name>
    <dbReference type="NCBI Taxonomy" id="34458"/>
    <lineage>
        <taxon>Eukaryota</taxon>
        <taxon>Fungi</taxon>
        <taxon>Dikarya</taxon>
        <taxon>Basidiomycota</taxon>
        <taxon>Agaricomycotina</taxon>
        <taxon>Agaricomycetes</taxon>
        <taxon>Polyporales</taxon>
        <taxon>Polyporaceae</taxon>
        <taxon>Ganoderma</taxon>
    </lineage>
</organism>
<keyword evidence="1" id="KW-1133">Transmembrane helix</keyword>
<feature type="transmembrane region" description="Helical" evidence="1">
    <location>
        <begin position="167"/>
        <end position="186"/>
    </location>
</feature>
<feature type="transmembrane region" description="Helical" evidence="1">
    <location>
        <begin position="123"/>
        <end position="146"/>
    </location>
</feature>
<dbReference type="AlphaFoldDB" id="A0A5K1JW45"/>
<evidence type="ECO:0000313" key="2">
    <source>
        <dbReference type="EMBL" id="VWO96502.1"/>
    </source>
</evidence>
<feature type="transmembrane region" description="Helical" evidence="1">
    <location>
        <begin position="85"/>
        <end position="103"/>
    </location>
</feature>
<evidence type="ECO:0000256" key="1">
    <source>
        <dbReference type="SAM" id="Phobius"/>
    </source>
</evidence>
<dbReference type="EMBL" id="LR725686">
    <property type="protein sequence ID" value="VWO96502.1"/>
    <property type="molecule type" value="Genomic_DNA"/>
</dbReference>
<accession>A0A5K1JW45</accession>
<name>A0A5K1JW45_9APHY</name>
<keyword evidence="1" id="KW-0472">Membrane</keyword>